<dbReference type="EMBL" id="WNDX01000098">
    <property type="protein sequence ID" value="KAF1041982.1"/>
    <property type="molecule type" value="Genomic_DNA"/>
</dbReference>
<evidence type="ECO:0000313" key="3">
    <source>
        <dbReference type="Proteomes" id="UP000462435"/>
    </source>
</evidence>
<name>A0A7V8JTB3_9BURK</name>
<dbReference type="SUPFAM" id="SSF55729">
    <property type="entry name" value="Acyl-CoA N-acyltransferases (Nat)"/>
    <property type="match status" value="1"/>
</dbReference>
<feature type="region of interest" description="Disordered" evidence="1">
    <location>
        <begin position="63"/>
        <end position="92"/>
    </location>
</feature>
<reference evidence="3" key="1">
    <citation type="journal article" date="2020" name="MBio">
        <title>Horizontal gene transfer to a defensive symbiont with a reduced genome amongst a multipartite beetle microbiome.</title>
        <authorList>
            <person name="Waterworth S.C."/>
            <person name="Florez L.V."/>
            <person name="Rees E.R."/>
            <person name="Hertweck C."/>
            <person name="Kaltenpoth M."/>
            <person name="Kwan J.C."/>
        </authorList>
    </citation>
    <scope>NUCLEOTIDE SEQUENCE [LARGE SCALE GENOMIC DNA]</scope>
</reference>
<protein>
    <submittedName>
        <fullName evidence="2">Uncharacterized protein</fullName>
    </submittedName>
</protein>
<organism evidence="2 3">
    <name type="scientific">Herbaspirillum frisingense</name>
    <dbReference type="NCBI Taxonomy" id="92645"/>
    <lineage>
        <taxon>Bacteria</taxon>
        <taxon>Pseudomonadati</taxon>
        <taxon>Pseudomonadota</taxon>
        <taxon>Betaproteobacteria</taxon>
        <taxon>Burkholderiales</taxon>
        <taxon>Oxalobacteraceae</taxon>
        <taxon>Herbaspirillum</taxon>
    </lineage>
</organism>
<sequence>MCRQKGFSQFYLHAQLRYANFYREYGFQPVGGNFGFSDYEYAEMVLSDTEPHAQPSKQIGINPMLLNRPENSPFSAGPLEHRSSVESSLHAN</sequence>
<dbReference type="InterPro" id="IPR016181">
    <property type="entry name" value="Acyl_CoA_acyltransferase"/>
</dbReference>
<dbReference type="Proteomes" id="UP000462435">
    <property type="component" value="Unassembled WGS sequence"/>
</dbReference>
<gene>
    <name evidence="2" type="ORF">GAK35_02961</name>
</gene>
<evidence type="ECO:0000256" key="1">
    <source>
        <dbReference type="SAM" id="MobiDB-lite"/>
    </source>
</evidence>
<comment type="caution">
    <text evidence="2">The sequence shown here is derived from an EMBL/GenBank/DDBJ whole genome shotgun (WGS) entry which is preliminary data.</text>
</comment>
<evidence type="ECO:0000313" key="2">
    <source>
        <dbReference type="EMBL" id="KAF1041982.1"/>
    </source>
</evidence>
<accession>A0A7V8JTB3</accession>
<dbReference type="Gene3D" id="3.40.630.30">
    <property type="match status" value="1"/>
</dbReference>
<proteinExistence type="predicted"/>
<dbReference type="AlphaFoldDB" id="A0A7V8JTB3"/>